<dbReference type="AlphaFoldDB" id="A0A9Q9B5N3"/>
<gene>
    <name evidence="9" type="ORF">Slin15195_G111410</name>
</gene>
<feature type="domain" description="Major facilitator superfamily (MFS) profile" evidence="8">
    <location>
        <begin position="103"/>
        <end position="257"/>
    </location>
</feature>
<feature type="transmembrane region" description="Helical" evidence="7">
    <location>
        <begin position="229"/>
        <end position="250"/>
    </location>
</feature>
<feature type="compositionally biased region" description="Basic and acidic residues" evidence="6">
    <location>
        <begin position="44"/>
        <end position="54"/>
    </location>
</feature>
<name>A0A9Q9B5N3_9PEZI</name>
<evidence type="ECO:0000256" key="6">
    <source>
        <dbReference type="SAM" id="MobiDB-lite"/>
    </source>
</evidence>
<sequence>MAAPNTNITPGLAGGDLPEAEKKAFLEGHDADIPTDTTTPSRAVHADHDIEKSNLHSKSTSLSDDHDNHDDTTETQDPSVVDWDSSSDPANPMNWSTGHKWFQIAVLSALTFLTPLASSMFAPGVPELMREFQTDSSLLATFVVSIYVLGFAFGPLIIAPLSELYGRLWIYHVCNIGFIGFTIACGRAQSMGELCVYRFLQGVWGVCPITIGGGTIADLMPPEKRGSAMAIWAMGPLLGPVIGPVCGGFLSEAKSWR</sequence>
<evidence type="ECO:0000259" key="8">
    <source>
        <dbReference type="PROSITE" id="PS50850"/>
    </source>
</evidence>
<proteinExistence type="inferred from homology"/>
<dbReference type="Proteomes" id="UP001056384">
    <property type="component" value="Chromosome 10"/>
</dbReference>
<evidence type="ECO:0000256" key="3">
    <source>
        <dbReference type="ARBA" id="ARBA00022692"/>
    </source>
</evidence>
<dbReference type="EMBL" id="CP099427">
    <property type="protein sequence ID" value="USW57822.1"/>
    <property type="molecule type" value="Genomic_DNA"/>
</dbReference>
<dbReference type="Gene3D" id="1.20.1720.10">
    <property type="entry name" value="Multidrug resistance protein D"/>
    <property type="match status" value="1"/>
</dbReference>
<keyword evidence="3 7" id="KW-0812">Transmembrane</keyword>
<dbReference type="InterPro" id="IPR011701">
    <property type="entry name" value="MFS"/>
</dbReference>
<comment type="similarity">
    <text evidence="2">Belongs to the major facilitator superfamily.</text>
</comment>
<dbReference type="InterPro" id="IPR020846">
    <property type="entry name" value="MFS_dom"/>
</dbReference>
<feature type="transmembrane region" description="Helical" evidence="7">
    <location>
        <begin position="137"/>
        <end position="158"/>
    </location>
</feature>
<feature type="region of interest" description="Disordered" evidence="6">
    <location>
        <begin position="1"/>
        <end position="89"/>
    </location>
</feature>
<accession>A0A9Q9B5N3</accession>
<feature type="transmembrane region" description="Helical" evidence="7">
    <location>
        <begin position="196"/>
        <end position="217"/>
    </location>
</feature>
<dbReference type="PANTHER" id="PTHR23502">
    <property type="entry name" value="MAJOR FACILITATOR SUPERFAMILY"/>
    <property type="match status" value="1"/>
</dbReference>
<keyword evidence="4 7" id="KW-1133">Transmembrane helix</keyword>
<dbReference type="GO" id="GO:0022857">
    <property type="term" value="F:transmembrane transporter activity"/>
    <property type="evidence" value="ECO:0007669"/>
    <property type="project" value="InterPro"/>
</dbReference>
<feature type="compositionally biased region" description="Low complexity" evidence="6">
    <location>
        <begin position="75"/>
        <end position="89"/>
    </location>
</feature>
<evidence type="ECO:0000256" key="1">
    <source>
        <dbReference type="ARBA" id="ARBA00004141"/>
    </source>
</evidence>
<keyword evidence="10" id="KW-1185">Reference proteome</keyword>
<dbReference type="PROSITE" id="PS50850">
    <property type="entry name" value="MFS"/>
    <property type="match status" value="1"/>
</dbReference>
<dbReference type="InterPro" id="IPR036259">
    <property type="entry name" value="MFS_trans_sf"/>
</dbReference>
<dbReference type="PANTHER" id="PTHR23502:SF68">
    <property type="entry name" value="MULTIDRUG TRANSPORTER, PUTATIVE (AFU_ORTHOLOGUE AFUA_3G01120)-RELATED"/>
    <property type="match status" value="1"/>
</dbReference>
<comment type="subcellular location">
    <subcellularLocation>
        <location evidence="1">Membrane</location>
        <topology evidence="1">Multi-pass membrane protein</topology>
    </subcellularLocation>
</comment>
<feature type="transmembrane region" description="Helical" evidence="7">
    <location>
        <begin position="164"/>
        <end position="184"/>
    </location>
</feature>
<evidence type="ECO:0000256" key="4">
    <source>
        <dbReference type="ARBA" id="ARBA00022989"/>
    </source>
</evidence>
<organism evidence="9 10">
    <name type="scientific">Septoria linicola</name>
    <dbReference type="NCBI Taxonomy" id="215465"/>
    <lineage>
        <taxon>Eukaryota</taxon>
        <taxon>Fungi</taxon>
        <taxon>Dikarya</taxon>
        <taxon>Ascomycota</taxon>
        <taxon>Pezizomycotina</taxon>
        <taxon>Dothideomycetes</taxon>
        <taxon>Dothideomycetidae</taxon>
        <taxon>Mycosphaerellales</taxon>
        <taxon>Mycosphaerellaceae</taxon>
        <taxon>Septoria</taxon>
    </lineage>
</organism>
<dbReference type="GO" id="GO:0016020">
    <property type="term" value="C:membrane"/>
    <property type="evidence" value="ECO:0007669"/>
    <property type="project" value="UniProtKB-SubCell"/>
</dbReference>
<protein>
    <submittedName>
        <fullName evidence="9">Major facilitator superfamily, MFS transporter superfamily</fullName>
    </submittedName>
</protein>
<dbReference type="SUPFAM" id="SSF103473">
    <property type="entry name" value="MFS general substrate transporter"/>
    <property type="match status" value="1"/>
</dbReference>
<reference evidence="9" key="1">
    <citation type="submission" date="2022-06" db="EMBL/GenBank/DDBJ databases">
        <title>Complete genome sequences of two strains of the flax pathogen Septoria linicola.</title>
        <authorList>
            <person name="Lapalu N."/>
            <person name="Simon A."/>
            <person name="Demenou B."/>
            <person name="Paumier D."/>
            <person name="Guillot M.-P."/>
            <person name="Gout L."/>
            <person name="Valade R."/>
        </authorList>
    </citation>
    <scope>NUCLEOTIDE SEQUENCE</scope>
    <source>
        <strain evidence="9">SE15195</strain>
    </source>
</reference>
<dbReference type="Pfam" id="PF07690">
    <property type="entry name" value="MFS_1"/>
    <property type="match status" value="1"/>
</dbReference>
<feature type="compositionally biased region" description="Basic and acidic residues" evidence="6">
    <location>
        <begin position="63"/>
        <end position="72"/>
    </location>
</feature>
<evidence type="ECO:0000256" key="7">
    <source>
        <dbReference type="SAM" id="Phobius"/>
    </source>
</evidence>
<feature type="compositionally biased region" description="Basic and acidic residues" evidence="6">
    <location>
        <begin position="19"/>
        <end position="32"/>
    </location>
</feature>
<evidence type="ECO:0000256" key="5">
    <source>
        <dbReference type="ARBA" id="ARBA00023136"/>
    </source>
</evidence>
<feature type="transmembrane region" description="Helical" evidence="7">
    <location>
        <begin position="101"/>
        <end position="125"/>
    </location>
</feature>
<evidence type="ECO:0000256" key="2">
    <source>
        <dbReference type="ARBA" id="ARBA00008335"/>
    </source>
</evidence>
<keyword evidence="5 7" id="KW-0472">Membrane</keyword>
<evidence type="ECO:0000313" key="10">
    <source>
        <dbReference type="Proteomes" id="UP001056384"/>
    </source>
</evidence>
<evidence type="ECO:0000313" key="9">
    <source>
        <dbReference type="EMBL" id="USW57822.1"/>
    </source>
</evidence>